<sequence length="134" mass="16021">MNKLGNCNFAGWHNGFFDEKESPEIIKDINQKKAKILFVGFGTPIQEKWVDKYYVTINSPTIITCGGLFDYYSGNVKRAPLFMRNHGLEWLYRLCQEPRRLFWRYIIGNTKYVVKILRYKKLKKNNSVNRKIWF</sequence>
<keyword evidence="1" id="KW-0328">Glycosyltransferase</keyword>
<evidence type="ECO:0000313" key="3">
    <source>
        <dbReference type="EMBL" id="XCJ17920.1"/>
    </source>
</evidence>
<protein>
    <submittedName>
        <fullName evidence="3">WecB/TagA/CpsF family glycosyltransferase</fullName>
    </submittedName>
</protein>
<dbReference type="Pfam" id="PF03808">
    <property type="entry name" value="Glyco_tran_WecG"/>
    <property type="match status" value="1"/>
</dbReference>
<dbReference type="NCBIfam" id="TIGR00696">
    <property type="entry name" value="wecG_tagA_cpsF"/>
    <property type="match status" value="1"/>
</dbReference>
<dbReference type="EMBL" id="CP159510">
    <property type="protein sequence ID" value="XCJ17920.1"/>
    <property type="molecule type" value="Genomic_DNA"/>
</dbReference>
<dbReference type="AlphaFoldDB" id="A0AAU8IHB1"/>
<accession>A0AAU8IHB1</accession>
<dbReference type="InterPro" id="IPR004629">
    <property type="entry name" value="WecG_TagA_CpsF"/>
</dbReference>
<gene>
    <name evidence="3" type="ORF">ABNN70_05475</name>
</gene>
<name>A0AAU8IHB1_9BACL</name>
<dbReference type="GO" id="GO:0016758">
    <property type="term" value="F:hexosyltransferase activity"/>
    <property type="evidence" value="ECO:0007669"/>
    <property type="project" value="TreeGrafter"/>
</dbReference>
<dbReference type="CDD" id="cd06533">
    <property type="entry name" value="Glyco_transf_WecG_TagA"/>
    <property type="match status" value="1"/>
</dbReference>
<organism evidence="3">
    <name type="scientific">Sporolactobacillus sp. Y61</name>
    <dbReference type="NCBI Taxonomy" id="3160863"/>
    <lineage>
        <taxon>Bacteria</taxon>
        <taxon>Bacillati</taxon>
        <taxon>Bacillota</taxon>
        <taxon>Bacilli</taxon>
        <taxon>Bacillales</taxon>
        <taxon>Sporolactobacillaceae</taxon>
        <taxon>Sporolactobacillus</taxon>
    </lineage>
</organism>
<reference evidence="3" key="1">
    <citation type="submission" date="2024-06" db="EMBL/GenBank/DDBJ databases">
        <authorList>
            <person name="Fan A."/>
            <person name="Zhang F.Y."/>
            <person name="Zhang L."/>
        </authorList>
    </citation>
    <scope>NUCLEOTIDE SEQUENCE</scope>
    <source>
        <strain evidence="3">Y61</strain>
    </source>
</reference>
<evidence type="ECO:0000256" key="1">
    <source>
        <dbReference type="ARBA" id="ARBA00022676"/>
    </source>
</evidence>
<dbReference type="PANTHER" id="PTHR34136:SF1">
    <property type="entry name" value="UDP-N-ACETYL-D-MANNOSAMINURONIC ACID TRANSFERASE"/>
    <property type="match status" value="1"/>
</dbReference>
<dbReference type="PANTHER" id="PTHR34136">
    <property type="match status" value="1"/>
</dbReference>
<dbReference type="RefSeq" id="WP_353949005.1">
    <property type="nucleotide sequence ID" value="NZ_CP159510.1"/>
</dbReference>
<evidence type="ECO:0000256" key="2">
    <source>
        <dbReference type="ARBA" id="ARBA00022679"/>
    </source>
</evidence>
<keyword evidence="2" id="KW-0808">Transferase</keyword>
<proteinExistence type="predicted"/>